<feature type="signal peptide" evidence="1">
    <location>
        <begin position="1"/>
        <end position="19"/>
    </location>
</feature>
<comment type="caution">
    <text evidence="2">The sequence shown here is derived from an EMBL/GenBank/DDBJ whole genome shotgun (WGS) entry which is preliminary data.</text>
</comment>
<sequence>MRAILLGCFVALATLPATAKSNAYTCSNFVNDLSAIRAGKSVDDPQVDGRITITMGYLMGAYAVATGNVASEQTDEKLLRYENAVLQTCKTSPELKPTDVAFRETKALPYKDAKSDATKSKYQQISFTDLKLDIGEMKGKMVEVSGRLSLFADMAILQNPDDKFSTNNIYVDTKKLTRDERKTMLTQCQHGCTVTVKGKIATGTLMQEGIAADTVVFSD</sequence>
<protein>
    <recommendedName>
        <fullName evidence="4">Organic solvent tolerance-like N-terminal domain-containing protein</fullName>
    </recommendedName>
</protein>
<evidence type="ECO:0000313" key="2">
    <source>
        <dbReference type="EMBL" id="NTS31263.1"/>
    </source>
</evidence>
<dbReference type="Proteomes" id="UP000550508">
    <property type="component" value="Unassembled WGS sequence"/>
</dbReference>
<proteinExistence type="predicted"/>
<organism evidence="2 3">
    <name type="scientific">Phyllobacterium pellucidum</name>
    <dbReference type="NCBI Taxonomy" id="2740464"/>
    <lineage>
        <taxon>Bacteria</taxon>
        <taxon>Pseudomonadati</taxon>
        <taxon>Pseudomonadota</taxon>
        <taxon>Alphaproteobacteria</taxon>
        <taxon>Hyphomicrobiales</taxon>
        <taxon>Phyllobacteriaceae</taxon>
        <taxon>Phyllobacterium</taxon>
    </lineage>
</organism>
<dbReference type="RefSeq" id="WP_174207920.1">
    <property type="nucleotide sequence ID" value="NZ_JABUMX010000002.1"/>
</dbReference>
<evidence type="ECO:0000256" key="1">
    <source>
        <dbReference type="SAM" id="SignalP"/>
    </source>
</evidence>
<dbReference type="AlphaFoldDB" id="A0A849VTS8"/>
<accession>A0A849VTS8</accession>
<evidence type="ECO:0008006" key="4">
    <source>
        <dbReference type="Google" id="ProtNLM"/>
    </source>
</evidence>
<feature type="chain" id="PRO_5032975124" description="Organic solvent tolerance-like N-terminal domain-containing protein" evidence="1">
    <location>
        <begin position="20"/>
        <end position="219"/>
    </location>
</feature>
<evidence type="ECO:0000313" key="3">
    <source>
        <dbReference type="Proteomes" id="UP000550508"/>
    </source>
</evidence>
<keyword evidence="1" id="KW-0732">Signal</keyword>
<dbReference type="EMBL" id="JABUMX010000002">
    <property type="protein sequence ID" value="NTS31263.1"/>
    <property type="molecule type" value="Genomic_DNA"/>
</dbReference>
<name>A0A849VTS8_9HYPH</name>
<keyword evidence="3" id="KW-1185">Reference proteome</keyword>
<reference evidence="2 3" key="1">
    <citation type="submission" date="2020-05" db="EMBL/GenBank/DDBJ databases">
        <authorList>
            <person name="Kim M.K."/>
        </authorList>
    </citation>
    <scope>NUCLEOTIDE SEQUENCE [LARGE SCALE GENOMIC DNA]</scope>
    <source>
        <strain evidence="2 3">BT25</strain>
    </source>
</reference>
<gene>
    <name evidence="2" type="ORF">HQ945_08345</name>
</gene>